<comment type="caution">
    <text evidence="13">The sequence shown here is derived from an EMBL/GenBank/DDBJ whole genome shotgun (WGS) entry which is preliminary data.</text>
</comment>
<dbReference type="InterPro" id="IPR000719">
    <property type="entry name" value="Prot_kinase_dom"/>
</dbReference>
<dbReference type="EMBL" id="SJPN01000006">
    <property type="protein sequence ID" value="TWT98668.1"/>
    <property type="molecule type" value="Genomic_DNA"/>
</dbReference>
<dbReference type="Proteomes" id="UP000320176">
    <property type="component" value="Unassembled WGS sequence"/>
</dbReference>
<name>A0A5C6AH92_9BACT</name>
<gene>
    <name evidence="13" type="primary">prkC_31</name>
    <name evidence="13" type="ORF">Pla52n_51850</name>
</gene>
<dbReference type="InterPro" id="IPR020472">
    <property type="entry name" value="WD40_PAC1"/>
</dbReference>
<dbReference type="InterPro" id="IPR017441">
    <property type="entry name" value="Protein_kinase_ATP_BS"/>
</dbReference>
<dbReference type="PROSITE" id="PS00107">
    <property type="entry name" value="PROTEIN_KINASE_ATP"/>
    <property type="match status" value="1"/>
</dbReference>
<feature type="repeat" description="WD" evidence="9">
    <location>
        <begin position="589"/>
        <end position="626"/>
    </location>
</feature>
<dbReference type="InterPro" id="IPR036322">
    <property type="entry name" value="WD40_repeat_dom_sf"/>
</dbReference>
<evidence type="ECO:0000256" key="3">
    <source>
        <dbReference type="ARBA" id="ARBA00022574"/>
    </source>
</evidence>
<dbReference type="SUPFAM" id="SSF56112">
    <property type="entry name" value="Protein kinase-like (PK-like)"/>
    <property type="match status" value="1"/>
</dbReference>
<keyword evidence="4 13" id="KW-0808">Transferase</keyword>
<keyword evidence="6 10" id="KW-0547">Nucleotide-binding</keyword>
<evidence type="ECO:0000256" key="2">
    <source>
        <dbReference type="ARBA" id="ARBA00022527"/>
    </source>
</evidence>
<dbReference type="PROSITE" id="PS50294">
    <property type="entry name" value="WD_REPEATS_REGION"/>
    <property type="match status" value="6"/>
</dbReference>
<dbReference type="Gene3D" id="3.30.200.20">
    <property type="entry name" value="Phosphorylase Kinase, domain 1"/>
    <property type="match status" value="1"/>
</dbReference>
<feature type="repeat" description="WD" evidence="9">
    <location>
        <begin position="668"/>
        <end position="709"/>
    </location>
</feature>
<dbReference type="CDD" id="cd00200">
    <property type="entry name" value="WD40"/>
    <property type="match status" value="1"/>
</dbReference>
<keyword evidence="3 9" id="KW-0853">WD repeat</keyword>
<protein>
    <recommendedName>
        <fullName evidence="1">non-specific serine/threonine protein kinase</fullName>
        <ecNumber evidence="1">2.7.11.1</ecNumber>
    </recommendedName>
</protein>
<dbReference type="Pfam" id="PF00069">
    <property type="entry name" value="Pkinase"/>
    <property type="match status" value="1"/>
</dbReference>
<keyword evidence="8 10" id="KW-0067">ATP-binding</keyword>
<evidence type="ECO:0000313" key="13">
    <source>
        <dbReference type="EMBL" id="TWT98668.1"/>
    </source>
</evidence>
<evidence type="ECO:0000256" key="8">
    <source>
        <dbReference type="ARBA" id="ARBA00022840"/>
    </source>
</evidence>
<dbReference type="SMART" id="SM00320">
    <property type="entry name" value="WD40"/>
    <property type="match status" value="7"/>
</dbReference>
<evidence type="ECO:0000259" key="12">
    <source>
        <dbReference type="PROSITE" id="PS50011"/>
    </source>
</evidence>
<feature type="repeat" description="WD" evidence="9">
    <location>
        <begin position="710"/>
        <end position="751"/>
    </location>
</feature>
<dbReference type="Gene3D" id="2.130.10.10">
    <property type="entry name" value="YVTN repeat-like/Quinoprotein amine dehydrogenase"/>
    <property type="match status" value="2"/>
</dbReference>
<evidence type="ECO:0000256" key="4">
    <source>
        <dbReference type="ARBA" id="ARBA00022679"/>
    </source>
</evidence>
<keyword evidence="5" id="KW-0677">Repeat</keyword>
<feature type="compositionally biased region" description="Low complexity" evidence="11">
    <location>
        <begin position="102"/>
        <end position="121"/>
    </location>
</feature>
<dbReference type="PROSITE" id="PS00678">
    <property type="entry name" value="WD_REPEATS_1"/>
    <property type="match status" value="4"/>
</dbReference>
<dbReference type="GO" id="GO:0004674">
    <property type="term" value="F:protein serine/threonine kinase activity"/>
    <property type="evidence" value="ECO:0007669"/>
    <property type="project" value="UniProtKB-KW"/>
</dbReference>
<keyword evidence="14" id="KW-1185">Reference proteome</keyword>
<dbReference type="SMART" id="SM00220">
    <property type="entry name" value="S_TKc"/>
    <property type="match status" value="1"/>
</dbReference>
<dbReference type="PANTHER" id="PTHR44129">
    <property type="entry name" value="WD REPEAT-CONTAINING PROTEIN POP1"/>
    <property type="match status" value="1"/>
</dbReference>
<dbReference type="InterPro" id="IPR050349">
    <property type="entry name" value="WD_LIS1/nudF_dynein_reg"/>
</dbReference>
<evidence type="ECO:0000313" key="14">
    <source>
        <dbReference type="Proteomes" id="UP000320176"/>
    </source>
</evidence>
<evidence type="ECO:0000256" key="6">
    <source>
        <dbReference type="ARBA" id="ARBA00022741"/>
    </source>
</evidence>
<dbReference type="AlphaFoldDB" id="A0A5C6AH92"/>
<keyword evidence="2" id="KW-0723">Serine/threonine-protein kinase</keyword>
<feature type="repeat" description="WD" evidence="9">
    <location>
        <begin position="626"/>
        <end position="667"/>
    </location>
</feature>
<dbReference type="PROSITE" id="PS50082">
    <property type="entry name" value="WD_REPEATS_2"/>
    <property type="match status" value="7"/>
</dbReference>
<dbReference type="GO" id="GO:0005524">
    <property type="term" value="F:ATP binding"/>
    <property type="evidence" value="ECO:0007669"/>
    <property type="project" value="UniProtKB-UniRule"/>
</dbReference>
<dbReference type="InterPro" id="IPR008271">
    <property type="entry name" value="Ser/Thr_kinase_AS"/>
</dbReference>
<dbReference type="EC" id="2.7.11.1" evidence="1"/>
<keyword evidence="7 13" id="KW-0418">Kinase</keyword>
<evidence type="ECO:0000256" key="7">
    <source>
        <dbReference type="ARBA" id="ARBA00022777"/>
    </source>
</evidence>
<feature type="repeat" description="WD" evidence="9">
    <location>
        <begin position="752"/>
        <end position="790"/>
    </location>
</feature>
<dbReference type="PROSITE" id="PS50011">
    <property type="entry name" value="PROTEIN_KINASE_DOM"/>
    <property type="match status" value="1"/>
</dbReference>
<feature type="domain" description="Protein kinase" evidence="12">
    <location>
        <begin position="150"/>
        <end position="410"/>
    </location>
</feature>
<feature type="repeat" description="WD" evidence="9">
    <location>
        <begin position="544"/>
        <end position="585"/>
    </location>
</feature>
<dbReference type="InterPro" id="IPR015943">
    <property type="entry name" value="WD40/YVTN_repeat-like_dom_sf"/>
</dbReference>
<feature type="repeat" description="WD" evidence="9">
    <location>
        <begin position="502"/>
        <end position="543"/>
    </location>
</feature>
<evidence type="ECO:0000256" key="5">
    <source>
        <dbReference type="ARBA" id="ARBA00022737"/>
    </source>
</evidence>
<dbReference type="SUPFAM" id="SSF50978">
    <property type="entry name" value="WD40 repeat-like"/>
    <property type="match status" value="1"/>
</dbReference>
<dbReference type="Gene3D" id="1.10.510.10">
    <property type="entry name" value="Transferase(Phosphotransferase) domain 1"/>
    <property type="match status" value="1"/>
</dbReference>
<dbReference type="FunFam" id="1.10.510.10:FF:000021">
    <property type="entry name" value="Serine/threonine protein kinase"/>
    <property type="match status" value="1"/>
</dbReference>
<feature type="binding site" evidence="10">
    <location>
        <position position="179"/>
    </location>
    <ligand>
        <name>ATP</name>
        <dbReference type="ChEBI" id="CHEBI:30616"/>
    </ligand>
</feature>
<reference evidence="13 14" key="1">
    <citation type="submission" date="2019-02" db="EMBL/GenBank/DDBJ databases">
        <title>Deep-cultivation of Planctomycetes and their phenomic and genomic characterization uncovers novel biology.</title>
        <authorList>
            <person name="Wiegand S."/>
            <person name="Jogler M."/>
            <person name="Boedeker C."/>
            <person name="Pinto D."/>
            <person name="Vollmers J."/>
            <person name="Rivas-Marin E."/>
            <person name="Kohn T."/>
            <person name="Peeters S.H."/>
            <person name="Heuer A."/>
            <person name="Rast P."/>
            <person name="Oberbeckmann S."/>
            <person name="Bunk B."/>
            <person name="Jeske O."/>
            <person name="Meyerdierks A."/>
            <person name="Storesund J.E."/>
            <person name="Kallscheuer N."/>
            <person name="Luecker S."/>
            <person name="Lage O.M."/>
            <person name="Pohl T."/>
            <person name="Merkel B.J."/>
            <person name="Hornburger P."/>
            <person name="Mueller R.-W."/>
            <person name="Bruemmer F."/>
            <person name="Labrenz M."/>
            <person name="Spormann A.M."/>
            <person name="Op Den Camp H."/>
            <person name="Overmann J."/>
            <person name="Amann R."/>
            <person name="Jetten M.S.M."/>
            <person name="Mascher T."/>
            <person name="Medema M.H."/>
            <person name="Devos D.P."/>
            <person name="Kaster A.-K."/>
            <person name="Ovreas L."/>
            <person name="Rohde M."/>
            <person name="Galperin M.Y."/>
            <person name="Jogler C."/>
        </authorList>
    </citation>
    <scope>NUCLEOTIDE SEQUENCE [LARGE SCALE GENOMIC DNA]</scope>
    <source>
        <strain evidence="13 14">Pla52n</strain>
    </source>
</reference>
<dbReference type="InterPro" id="IPR001680">
    <property type="entry name" value="WD40_rpt"/>
</dbReference>
<accession>A0A5C6AH92</accession>
<dbReference type="InterPro" id="IPR019775">
    <property type="entry name" value="WD40_repeat_CS"/>
</dbReference>
<dbReference type="InterPro" id="IPR011009">
    <property type="entry name" value="Kinase-like_dom_sf"/>
</dbReference>
<dbReference type="PRINTS" id="PR00320">
    <property type="entry name" value="GPROTEINBRPT"/>
</dbReference>
<evidence type="ECO:0000256" key="1">
    <source>
        <dbReference type="ARBA" id="ARBA00012513"/>
    </source>
</evidence>
<organism evidence="13 14">
    <name type="scientific">Stieleria varia</name>
    <dbReference type="NCBI Taxonomy" id="2528005"/>
    <lineage>
        <taxon>Bacteria</taxon>
        <taxon>Pseudomonadati</taxon>
        <taxon>Planctomycetota</taxon>
        <taxon>Planctomycetia</taxon>
        <taxon>Pirellulales</taxon>
        <taxon>Pirellulaceae</taxon>
        <taxon>Stieleria</taxon>
    </lineage>
</organism>
<evidence type="ECO:0000256" key="11">
    <source>
        <dbReference type="SAM" id="MobiDB-lite"/>
    </source>
</evidence>
<proteinExistence type="predicted"/>
<dbReference type="PROSITE" id="PS00108">
    <property type="entry name" value="PROTEIN_KINASE_ST"/>
    <property type="match status" value="1"/>
</dbReference>
<dbReference type="Pfam" id="PF00400">
    <property type="entry name" value="WD40"/>
    <property type="match status" value="7"/>
</dbReference>
<feature type="region of interest" description="Disordered" evidence="11">
    <location>
        <begin position="101"/>
        <end position="122"/>
    </location>
</feature>
<evidence type="ECO:0000256" key="9">
    <source>
        <dbReference type="PROSITE-ProRule" id="PRU00221"/>
    </source>
</evidence>
<dbReference type="CDD" id="cd14014">
    <property type="entry name" value="STKc_PknB_like"/>
    <property type="match status" value="1"/>
</dbReference>
<sequence length="790" mass="84081">MSTLTCPTRVELQALLNGSMPDSEAGRTTDHIGTCTTCQQTLDSIATGEIPIESLVTGIDPDGPLQDSAYWKAIESVKAEHVPVKSDASSVDIRTDVTQDLSVAPTPSQSSPASASSKSTTNLPPVAIDHRLSFLAPSDDPAYIGRLGHFEIARVIGSGGMGIVLEGFDTHLRRNVAIKVLRQEVAKNEVARQRFCREGRAAAAIAHEHVVAMHQVVRQEQDEIAYLVMQLIEGETLESRLRDGQPLPPAETARIGMQMAAGLSAAHARGMVHRDIKPANILIEAETNRVKLTDFGLARATDDVKLTKTGMVAGTPLYMSPEQATGAAADERSDMFSLGAVLYEMATGKSPFAAPSIVGVMKRIMDETPEPPHKVNPAVPRVLSDITMALLDKRPERRPESTAQVASALAGVVNQFGPISPLQVPAVGVADAKTLSGNHRRLGNPKTLGIWAAAAVTLLMIGGLLGYSLSGSLPGERTSELSGPAASTSPKPDGPSFPVVVLSGNPGTVWSVDFAPDRKHIAAAIGDGSVRLWNVENQELVKSFNAHRGIVWMVRYHPTRPIVATSGDDGFVKLWDRETFEPISQWRATNAVRNIAFSPNGERLVAGDRDGKITVLDIDKGEPVVQVTQPGSIFGVDYSADGNLIATVGSDKIVRIWDAENLSERQTMAGHPGPIYNVAFAPTGSTLATVGWGKSVILWNTETGTEKQTLTGSEGDVWSAGFCTTGGHLVTASQDSTAKIWDLKSGKIIATLAGHESAVHNASIDSANQRVATSGRDGTIRIWDLSSLQP</sequence>
<evidence type="ECO:0000256" key="10">
    <source>
        <dbReference type="PROSITE-ProRule" id="PRU10141"/>
    </source>
</evidence>
<dbReference type="RefSeq" id="WP_146522199.1">
    <property type="nucleotide sequence ID" value="NZ_CP151726.1"/>
</dbReference>
<dbReference type="OrthoDB" id="6111975at2"/>